<dbReference type="EMBL" id="WJHE01001369">
    <property type="protein sequence ID" value="MST35026.1"/>
    <property type="molecule type" value="Genomic_DNA"/>
</dbReference>
<reference evidence="1 2" key="1">
    <citation type="submission" date="2019-11" db="EMBL/GenBank/DDBJ databases">
        <title>Acidiferrimicrobium australis gen. nov., sp. nov., an acidophilic and obligately heterotrophic, member of the Actinobacteria that catalyses dissimilatory oxido- reduction of iron isolated from metal-rich acidic water in Chile.</title>
        <authorList>
            <person name="Gonzalez D."/>
            <person name="Huber K."/>
            <person name="Hedrich S."/>
            <person name="Rojas-Villalobos C."/>
            <person name="Quatrini R."/>
            <person name="Dinamarca M.A."/>
            <person name="Schwarz A."/>
            <person name="Canales C."/>
            <person name="Nancucheo I."/>
        </authorList>
    </citation>
    <scope>NUCLEOTIDE SEQUENCE [LARGE SCALE GENOMIC DNA]</scope>
    <source>
        <strain evidence="1 2">USS-CCA1</strain>
    </source>
</reference>
<name>A0ABW9QZG5_9ACTN</name>
<evidence type="ECO:0000313" key="1">
    <source>
        <dbReference type="EMBL" id="MST35026.1"/>
    </source>
</evidence>
<dbReference type="InterPro" id="IPR042226">
    <property type="entry name" value="eFR1_2_sf"/>
</dbReference>
<organism evidence="1 2">
    <name type="scientific">Acidiferrimicrobium australe</name>
    <dbReference type="NCBI Taxonomy" id="2664430"/>
    <lineage>
        <taxon>Bacteria</taxon>
        <taxon>Bacillati</taxon>
        <taxon>Actinomycetota</taxon>
        <taxon>Acidimicrobiia</taxon>
        <taxon>Acidimicrobiales</taxon>
        <taxon>Acidimicrobiaceae</taxon>
        <taxon>Acidiferrimicrobium</taxon>
    </lineage>
</organism>
<dbReference type="Proteomes" id="UP000437736">
    <property type="component" value="Unassembled WGS sequence"/>
</dbReference>
<dbReference type="Gene3D" id="3.30.420.60">
    <property type="entry name" value="eRF1 domain 2"/>
    <property type="match status" value="1"/>
</dbReference>
<proteinExistence type="predicted"/>
<accession>A0ABW9QZG5</accession>
<feature type="non-terminal residue" evidence="1">
    <location>
        <position position="356"/>
    </location>
</feature>
<dbReference type="Pfam" id="PF18854">
    <property type="entry name" value="baeRF_family10"/>
    <property type="match status" value="1"/>
</dbReference>
<dbReference type="InterPro" id="IPR041202">
    <property type="entry name" value="BaeRF_family10"/>
</dbReference>
<gene>
    <name evidence="1" type="ORF">GHK86_20135</name>
</gene>
<protein>
    <recommendedName>
        <fullName evidence="3">eRF1 domain-containing protein</fullName>
    </recommendedName>
</protein>
<keyword evidence="2" id="KW-1185">Reference proteome</keyword>
<evidence type="ECO:0008006" key="3">
    <source>
        <dbReference type="Google" id="ProtNLM"/>
    </source>
</evidence>
<evidence type="ECO:0000313" key="2">
    <source>
        <dbReference type="Proteomes" id="UP000437736"/>
    </source>
</evidence>
<comment type="caution">
    <text evidence="1">The sequence shown here is derived from an EMBL/GenBank/DDBJ whole genome shotgun (WGS) entry which is preliminary data.</text>
</comment>
<sequence>MDASTARTTWPATAVSLPKVRRLCGHRGDPCTSSVYLDVDGAHRPVAATYLQAFGRLADELSRRARATGDERTVRSVEGDVDAMRTWLEQGVDRSDTCGVALFSCAAEAYFDVLQLDVPVHDEAAIATSPRVRQLVERLDEPAPFLVALVDHAHLRLLRVHDHHVEELPSLVSPPERAVDTSTEIGSWERHRAEAVRTHLRRAAHALDDAAGRRGAVPIVVGGPDDAVAEIQRLLHPTTTSLIVGRVRVRVTAAAPEVVAAARAVAEHAAHRHETDLVEELRQRVTGNHGAVAGILPTLDALAQRRVALLVVQHGFTIGGGRCPACGHVGLDVPRCPACGARNVLVDDVVEVAVEE</sequence>